<evidence type="ECO:0000313" key="16">
    <source>
        <dbReference type="EMBL" id="CAH0112737.1"/>
    </source>
</evidence>
<dbReference type="OrthoDB" id="784962at2759"/>
<keyword evidence="10" id="KW-0539">Nucleus</keyword>
<evidence type="ECO:0000259" key="15">
    <source>
        <dbReference type="PROSITE" id="PS50016"/>
    </source>
</evidence>
<dbReference type="GO" id="GO:0005634">
    <property type="term" value="C:nucleus"/>
    <property type="evidence" value="ECO:0007669"/>
    <property type="project" value="UniProtKB-SubCell"/>
</dbReference>
<keyword evidence="7" id="KW-0175">Coiled coil</keyword>
<dbReference type="InterPro" id="IPR011011">
    <property type="entry name" value="Znf_FYVE_PHD"/>
</dbReference>
<dbReference type="InterPro" id="IPR037374">
    <property type="entry name" value="BAZ2A/B_Bromo"/>
</dbReference>
<keyword evidence="9" id="KW-0804">Transcription</keyword>
<proteinExistence type="inferred from homology"/>
<feature type="domain" description="PHD-type" evidence="15">
    <location>
        <begin position="107"/>
        <end position="157"/>
    </location>
</feature>
<comment type="similarity">
    <text evidence="2">Belongs to the WAL family.</text>
</comment>
<dbReference type="PROSITE" id="PS50016">
    <property type="entry name" value="ZF_PHD_2"/>
    <property type="match status" value="2"/>
</dbReference>
<sequence>MNLKFRTPGDTSSDDDDDERVNPIQLAKERLLSVELAIERRYLKAPLGQSKGDLVQSVLSGSCPSSEPPKALLTWREAVKRCETAAQVSMCFYVLETSVAWDKSIMKASCQFCHSGDKEDQLLLCDGCDKGYHTYCFRPPMDNIPDGDWFCYECRNKATGQRNCIVCGKPGNKSISVLCDQCPKAYHIECLQPPLAKVPRGKWLCVLCHSKSPAKKKSASKKAVNREPRISESESTTAANSAKETKETAADKNAHSNDNETPAAVVAGPGPSTAPPVATPSPRRSSSAVALKRSLNQAIAKEKDLAPCREILDQLEAHDEAWPFLLPVNTKQFPTYKKIIRSPMDLSTIRKKLNDGIYKTRDDFCADLQLMFVNCVTFNEDDSPVGKAGHSMKTFFDSRWAELIAH</sequence>
<evidence type="ECO:0000313" key="17">
    <source>
        <dbReference type="Proteomes" id="UP000789390"/>
    </source>
</evidence>
<keyword evidence="17" id="KW-1185">Reference proteome</keyword>
<keyword evidence="6" id="KW-0805">Transcription regulation</keyword>
<protein>
    <recommendedName>
        <fullName evidence="18">Bromodomain adjacent to zinc finger domain protein 2B</fullName>
    </recommendedName>
</protein>
<evidence type="ECO:0000256" key="4">
    <source>
        <dbReference type="ARBA" id="ARBA00022771"/>
    </source>
</evidence>
<keyword evidence="4 12" id="KW-0863">Zinc-finger</keyword>
<keyword evidence="8 11" id="KW-0103">Bromodomain</keyword>
<feature type="compositionally biased region" description="Low complexity" evidence="13">
    <location>
        <begin position="233"/>
        <end position="242"/>
    </location>
</feature>
<dbReference type="InterPro" id="IPR019787">
    <property type="entry name" value="Znf_PHD-finger"/>
</dbReference>
<name>A0A8J2SC54_9CRUS</name>
<evidence type="ECO:0000256" key="1">
    <source>
        <dbReference type="ARBA" id="ARBA00004123"/>
    </source>
</evidence>
<dbReference type="GO" id="GO:0000785">
    <property type="term" value="C:chromatin"/>
    <property type="evidence" value="ECO:0007669"/>
    <property type="project" value="TreeGrafter"/>
</dbReference>
<accession>A0A8J2SC54</accession>
<dbReference type="PRINTS" id="PR00503">
    <property type="entry name" value="BROMODOMAIN"/>
</dbReference>
<feature type="region of interest" description="Disordered" evidence="13">
    <location>
        <begin position="217"/>
        <end position="288"/>
    </location>
</feature>
<evidence type="ECO:0000256" key="9">
    <source>
        <dbReference type="ARBA" id="ARBA00023163"/>
    </source>
</evidence>
<dbReference type="PROSITE" id="PS01359">
    <property type="entry name" value="ZF_PHD_1"/>
    <property type="match status" value="1"/>
</dbReference>
<dbReference type="Gene3D" id="1.20.920.10">
    <property type="entry name" value="Bromodomain-like"/>
    <property type="match status" value="1"/>
</dbReference>
<gene>
    <name evidence="16" type="ORF">DGAL_LOCUS16512</name>
</gene>
<comment type="caution">
    <text evidence="16">The sequence shown here is derived from an EMBL/GenBank/DDBJ whole genome shotgun (WGS) entry which is preliminary data.</text>
</comment>
<keyword evidence="3" id="KW-0479">Metal-binding</keyword>
<keyword evidence="5" id="KW-0862">Zinc</keyword>
<reference evidence="16" key="1">
    <citation type="submission" date="2021-11" db="EMBL/GenBank/DDBJ databases">
        <authorList>
            <person name="Schell T."/>
        </authorList>
    </citation>
    <scope>NUCLEOTIDE SEQUENCE</scope>
    <source>
        <strain evidence="16">M5</strain>
    </source>
</reference>
<evidence type="ECO:0000256" key="2">
    <source>
        <dbReference type="ARBA" id="ARBA00007444"/>
    </source>
</evidence>
<comment type="subcellular location">
    <subcellularLocation>
        <location evidence="1">Nucleus</location>
    </subcellularLocation>
</comment>
<dbReference type="CDD" id="cd05503">
    <property type="entry name" value="Bromo_BAZ2A_B_like"/>
    <property type="match status" value="1"/>
</dbReference>
<dbReference type="InterPro" id="IPR001487">
    <property type="entry name" value="Bromodomain"/>
</dbReference>
<dbReference type="FunFam" id="3.30.40.10:FF:000199">
    <property type="entry name" value="Bromodomain adjacent to zinc finger domain 2B"/>
    <property type="match status" value="1"/>
</dbReference>
<dbReference type="Pfam" id="PF00439">
    <property type="entry name" value="Bromodomain"/>
    <property type="match status" value="1"/>
</dbReference>
<dbReference type="CDD" id="cd15545">
    <property type="entry name" value="PHD_BAZ2A_like"/>
    <property type="match status" value="1"/>
</dbReference>
<evidence type="ECO:0000256" key="3">
    <source>
        <dbReference type="ARBA" id="ARBA00022723"/>
    </source>
</evidence>
<evidence type="ECO:0000256" key="8">
    <source>
        <dbReference type="ARBA" id="ARBA00023117"/>
    </source>
</evidence>
<feature type="domain" description="PHD-type" evidence="15">
    <location>
        <begin position="161"/>
        <end position="211"/>
    </location>
</feature>
<dbReference type="SMART" id="SM00297">
    <property type="entry name" value="BROMO"/>
    <property type="match status" value="1"/>
</dbReference>
<evidence type="ECO:0000256" key="6">
    <source>
        <dbReference type="ARBA" id="ARBA00023015"/>
    </source>
</evidence>
<evidence type="ECO:0000256" key="11">
    <source>
        <dbReference type="PROSITE-ProRule" id="PRU00035"/>
    </source>
</evidence>
<dbReference type="InterPro" id="IPR019786">
    <property type="entry name" value="Zinc_finger_PHD-type_CS"/>
</dbReference>
<dbReference type="SUPFAM" id="SSF57903">
    <property type="entry name" value="FYVE/PHD zinc finger"/>
    <property type="match status" value="2"/>
</dbReference>
<dbReference type="SUPFAM" id="SSF47370">
    <property type="entry name" value="Bromodomain"/>
    <property type="match status" value="1"/>
</dbReference>
<organism evidence="16 17">
    <name type="scientific">Daphnia galeata</name>
    <dbReference type="NCBI Taxonomy" id="27404"/>
    <lineage>
        <taxon>Eukaryota</taxon>
        <taxon>Metazoa</taxon>
        <taxon>Ecdysozoa</taxon>
        <taxon>Arthropoda</taxon>
        <taxon>Crustacea</taxon>
        <taxon>Branchiopoda</taxon>
        <taxon>Diplostraca</taxon>
        <taxon>Cladocera</taxon>
        <taxon>Anomopoda</taxon>
        <taxon>Daphniidae</taxon>
        <taxon>Daphnia</taxon>
    </lineage>
</organism>
<dbReference type="PANTHER" id="PTHR45915">
    <property type="entry name" value="TRANSCRIPTION INTERMEDIARY FACTOR"/>
    <property type="match status" value="1"/>
</dbReference>
<feature type="region of interest" description="Disordered" evidence="13">
    <location>
        <begin position="1"/>
        <end position="22"/>
    </location>
</feature>
<evidence type="ECO:0000256" key="10">
    <source>
        <dbReference type="ARBA" id="ARBA00023242"/>
    </source>
</evidence>
<feature type="compositionally biased region" description="Low complexity" evidence="13">
    <location>
        <begin position="262"/>
        <end position="271"/>
    </location>
</feature>
<feature type="compositionally biased region" description="Basic and acidic residues" evidence="13">
    <location>
        <begin position="243"/>
        <end position="258"/>
    </location>
</feature>
<dbReference type="InterPro" id="IPR018359">
    <property type="entry name" value="Bromodomain_CS"/>
</dbReference>
<dbReference type="PROSITE" id="PS50014">
    <property type="entry name" value="BROMODOMAIN_2"/>
    <property type="match status" value="1"/>
</dbReference>
<evidence type="ECO:0000256" key="12">
    <source>
        <dbReference type="PROSITE-ProRule" id="PRU00146"/>
    </source>
</evidence>
<dbReference type="AlphaFoldDB" id="A0A8J2SC54"/>
<evidence type="ECO:0000256" key="13">
    <source>
        <dbReference type="SAM" id="MobiDB-lite"/>
    </source>
</evidence>
<evidence type="ECO:0000256" key="5">
    <source>
        <dbReference type="ARBA" id="ARBA00022833"/>
    </source>
</evidence>
<dbReference type="InterPro" id="IPR036427">
    <property type="entry name" value="Bromodomain-like_sf"/>
</dbReference>
<dbReference type="InterPro" id="IPR001965">
    <property type="entry name" value="Znf_PHD"/>
</dbReference>
<dbReference type="EMBL" id="CAKKLH010000330">
    <property type="protein sequence ID" value="CAH0112737.1"/>
    <property type="molecule type" value="Genomic_DNA"/>
</dbReference>
<evidence type="ECO:0000256" key="7">
    <source>
        <dbReference type="ARBA" id="ARBA00023054"/>
    </source>
</evidence>
<evidence type="ECO:0000259" key="14">
    <source>
        <dbReference type="PROSITE" id="PS50014"/>
    </source>
</evidence>
<dbReference type="PROSITE" id="PS00633">
    <property type="entry name" value="BROMODOMAIN_1"/>
    <property type="match status" value="1"/>
</dbReference>
<dbReference type="Proteomes" id="UP000789390">
    <property type="component" value="Unassembled WGS sequence"/>
</dbReference>
<dbReference type="Pfam" id="PF00628">
    <property type="entry name" value="PHD"/>
    <property type="match status" value="2"/>
</dbReference>
<evidence type="ECO:0008006" key="18">
    <source>
        <dbReference type="Google" id="ProtNLM"/>
    </source>
</evidence>
<dbReference type="SMART" id="SM00249">
    <property type="entry name" value="PHD"/>
    <property type="match status" value="2"/>
</dbReference>
<dbReference type="PANTHER" id="PTHR45915:SF2">
    <property type="entry name" value="TOUTATIS, ISOFORM E"/>
    <property type="match status" value="1"/>
</dbReference>
<dbReference type="Gene3D" id="3.30.40.10">
    <property type="entry name" value="Zinc/RING finger domain, C3HC4 (zinc finger)"/>
    <property type="match status" value="2"/>
</dbReference>
<feature type="domain" description="Bromo" evidence="14">
    <location>
        <begin position="316"/>
        <end position="386"/>
    </location>
</feature>
<dbReference type="GO" id="GO:0008270">
    <property type="term" value="F:zinc ion binding"/>
    <property type="evidence" value="ECO:0007669"/>
    <property type="project" value="UniProtKB-KW"/>
</dbReference>
<dbReference type="InterPro" id="IPR013083">
    <property type="entry name" value="Znf_RING/FYVE/PHD"/>
</dbReference>